<sequence length="156" mass="16276">MSVIVYDTGMLIALVNQDRRARARHAGFVAAGGHPAVVPGPALSQAWRTSPKTAYAWKRLLAETFVLPAGRACRPDEAQPGFLPCTAGLGVEDWKTVGDILGKATLPPKKRPDPVGALSVLIAAKHGGGTVMTSDADDIEAYAATVEGCEIVVTSV</sequence>
<dbReference type="Proteomes" id="UP000466345">
    <property type="component" value="Unassembled WGS sequence"/>
</dbReference>
<evidence type="ECO:0000313" key="1">
    <source>
        <dbReference type="EMBL" id="MQY15922.1"/>
    </source>
</evidence>
<organism evidence="1 2">
    <name type="scientific">Streptomyces smaragdinus</name>
    <dbReference type="NCBI Taxonomy" id="2585196"/>
    <lineage>
        <taxon>Bacteria</taxon>
        <taxon>Bacillati</taxon>
        <taxon>Actinomycetota</taxon>
        <taxon>Actinomycetes</taxon>
        <taxon>Kitasatosporales</taxon>
        <taxon>Streptomycetaceae</taxon>
        <taxon>Streptomyces</taxon>
    </lineage>
</organism>
<evidence type="ECO:0000313" key="2">
    <source>
        <dbReference type="Proteomes" id="UP000466345"/>
    </source>
</evidence>
<accession>A0A7K0CSE3</accession>
<gene>
    <name evidence="1" type="ORF">SRB5_61140</name>
</gene>
<evidence type="ECO:0008006" key="3">
    <source>
        <dbReference type="Google" id="ProtNLM"/>
    </source>
</evidence>
<dbReference type="RefSeq" id="WP_323378751.1">
    <property type="nucleotide sequence ID" value="NZ_WEGJ01000041.1"/>
</dbReference>
<keyword evidence="2" id="KW-1185">Reference proteome</keyword>
<dbReference type="AlphaFoldDB" id="A0A7K0CSE3"/>
<reference evidence="1 2" key="1">
    <citation type="submission" date="2019-10" db="EMBL/GenBank/DDBJ databases">
        <title>Streptomyces smaragdinus sp. nov. and Streptomyces fabii sp. nov., isolated from the gut of fungus growing-termite Macrotermes natalensis.</title>
        <authorList>
            <person name="Schwitalla J."/>
            <person name="Benndorf R."/>
            <person name="Martin K."/>
            <person name="De Beer W."/>
            <person name="Kaster A.-K."/>
            <person name="Vollmers J."/>
            <person name="Poulsen M."/>
            <person name="Beemelmanns C."/>
        </authorList>
    </citation>
    <scope>NUCLEOTIDE SEQUENCE [LARGE SCALE GENOMIC DNA]</scope>
    <source>
        <strain evidence="1 2">RB5</strain>
    </source>
</reference>
<protein>
    <recommendedName>
        <fullName evidence="3">PIN domain-containing protein</fullName>
    </recommendedName>
</protein>
<proteinExistence type="predicted"/>
<comment type="caution">
    <text evidence="1">The sequence shown here is derived from an EMBL/GenBank/DDBJ whole genome shotgun (WGS) entry which is preliminary data.</text>
</comment>
<dbReference type="EMBL" id="WEGJ01000041">
    <property type="protein sequence ID" value="MQY15922.1"/>
    <property type="molecule type" value="Genomic_DNA"/>
</dbReference>
<name>A0A7K0CSE3_9ACTN</name>